<sequence length="73" mass="8643">MFRQMAFFAESSMVLLPKRNSFFVYRKMNFFCFSYGIILSFPNRRLPLQALAKWWVVQCCTYSHLAGSKTSKD</sequence>
<keyword evidence="2" id="KW-1185">Reference proteome</keyword>
<dbReference type="AlphaFoldDB" id="A0A2N0Z3S8"/>
<proteinExistence type="predicted"/>
<dbReference type="EMBL" id="PISE01000016">
    <property type="protein sequence ID" value="PKG24173.1"/>
    <property type="molecule type" value="Genomic_DNA"/>
</dbReference>
<accession>A0A2N0Z3S8</accession>
<dbReference type="Proteomes" id="UP000233375">
    <property type="component" value="Unassembled WGS sequence"/>
</dbReference>
<protein>
    <submittedName>
        <fullName evidence="1">Uncharacterized protein</fullName>
    </submittedName>
</protein>
<organism evidence="1 2">
    <name type="scientific">Niallia nealsonii</name>
    <dbReference type="NCBI Taxonomy" id="115979"/>
    <lineage>
        <taxon>Bacteria</taxon>
        <taxon>Bacillati</taxon>
        <taxon>Bacillota</taxon>
        <taxon>Bacilli</taxon>
        <taxon>Bacillales</taxon>
        <taxon>Bacillaceae</taxon>
        <taxon>Niallia</taxon>
    </lineage>
</organism>
<reference evidence="1 2" key="1">
    <citation type="journal article" date="2003" name="Int. J. Syst. Evol. Microbiol.">
        <title>Bacillus nealsonii sp. nov., isolated from a spacecraft-assembly facility, whose spores are gamma-radiation resistant.</title>
        <authorList>
            <person name="Venkateswaran K."/>
            <person name="Kempf M."/>
            <person name="Chen F."/>
            <person name="Satomi M."/>
            <person name="Nicholson W."/>
            <person name="Kern R."/>
        </authorList>
    </citation>
    <scope>NUCLEOTIDE SEQUENCE [LARGE SCALE GENOMIC DNA]</scope>
    <source>
        <strain evidence="1 2">FO-92</strain>
    </source>
</reference>
<gene>
    <name evidence="1" type="ORF">CWS01_08900</name>
</gene>
<name>A0A2N0Z3S8_9BACI</name>
<comment type="caution">
    <text evidence="1">The sequence shown here is derived from an EMBL/GenBank/DDBJ whole genome shotgun (WGS) entry which is preliminary data.</text>
</comment>
<evidence type="ECO:0000313" key="1">
    <source>
        <dbReference type="EMBL" id="PKG24173.1"/>
    </source>
</evidence>
<evidence type="ECO:0000313" key="2">
    <source>
        <dbReference type="Proteomes" id="UP000233375"/>
    </source>
</evidence>